<accession>A0ABX7XBR9</accession>
<sequence>MEVEIKNVEVILKKTKISSTILKQTIKTTYSLSKNKNYEILGWCLYNNIKTAVFYNKNDNTIKKCELYTNIMIKDNILILKFQSKDNNDNYTKSKEYKDINQLNEDYENLKSIHKNIIDKGQFYI</sequence>
<protein>
    <submittedName>
        <fullName evidence="1">Uncharacterized protein</fullName>
    </submittedName>
</protein>
<evidence type="ECO:0000313" key="1">
    <source>
        <dbReference type="EMBL" id="QTV05366.1"/>
    </source>
</evidence>
<dbReference type="RefSeq" id="WP_230476005.1">
    <property type="nucleotide sequence ID" value="NZ_CP072842.1"/>
</dbReference>
<evidence type="ECO:0000313" key="2">
    <source>
        <dbReference type="Proteomes" id="UP000672011"/>
    </source>
</evidence>
<reference evidence="2" key="2">
    <citation type="submission" date="2021-04" db="EMBL/GenBank/DDBJ databases">
        <title>Taxonomy of Flavobacteriaceae bacterium ZY171143.</title>
        <authorList>
            <person name="Li F."/>
        </authorList>
    </citation>
    <scope>NUCLEOTIDE SEQUENCE [LARGE SCALE GENOMIC DNA]</scope>
    <source>
        <strain evidence="2">ZY171143</strain>
    </source>
</reference>
<keyword evidence="2" id="KW-1185">Reference proteome</keyword>
<proteinExistence type="predicted"/>
<dbReference type="Proteomes" id="UP000672011">
    <property type="component" value="Chromosome"/>
</dbReference>
<gene>
    <name evidence="1" type="ORF">J9309_11400</name>
</gene>
<reference evidence="1 2" key="1">
    <citation type="journal article" date="2021" name="Int. J. Syst. Evol. Microbiol.">
        <title>Faecalibacter bovis sp. nov., isolated from cow faeces.</title>
        <authorList>
            <person name="Li F."/>
            <person name="Zhao W."/>
            <person name="Hong Q."/>
            <person name="Shao Q."/>
            <person name="Song J."/>
            <person name="Yang S."/>
        </authorList>
    </citation>
    <scope>NUCLEOTIDE SEQUENCE [LARGE SCALE GENOMIC DNA]</scope>
    <source>
        <strain evidence="1 2">ZY171143</strain>
    </source>
</reference>
<dbReference type="EMBL" id="CP072842">
    <property type="protein sequence ID" value="QTV05366.1"/>
    <property type="molecule type" value="Genomic_DNA"/>
</dbReference>
<organism evidence="1 2">
    <name type="scientific">Faecalibacter bovis</name>
    <dbReference type="NCBI Taxonomy" id="2898187"/>
    <lineage>
        <taxon>Bacteria</taxon>
        <taxon>Pseudomonadati</taxon>
        <taxon>Bacteroidota</taxon>
        <taxon>Flavobacteriia</taxon>
        <taxon>Flavobacteriales</taxon>
        <taxon>Weeksellaceae</taxon>
        <taxon>Faecalibacter</taxon>
    </lineage>
</organism>
<name>A0ABX7XBR9_9FLAO</name>